<dbReference type="InterPro" id="IPR050559">
    <property type="entry name" value="P-Pant_transferase_sf"/>
</dbReference>
<feature type="region of interest" description="Disordered" evidence="3">
    <location>
        <begin position="196"/>
        <end position="217"/>
    </location>
</feature>
<accession>A0ABU2WNF7</accession>
<dbReference type="SUPFAM" id="SSF56214">
    <property type="entry name" value="4'-phosphopantetheinyl transferase"/>
    <property type="match status" value="2"/>
</dbReference>
<organism evidence="5 6">
    <name type="scientific">Banduia mediterranea</name>
    <dbReference type="NCBI Taxonomy" id="3075609"/>
    <lineage>
        <taxon>Bacteria</taxon>
        <taxon>Pseudomonadati</taxon>
        <taxon>Pseudomonadota</taxon>
        <taxon>Gammaproteobacteria</taxon>
        <taxon>Nevskiales</taxon>
        <taxon>Algiphilaceae</taxon>
        <taxon>Banduia</taxon>
    </lineage>
</organism>
<evidence type="ECO:0000259" key="4">
    <source>
        <dbReference type="Pfam" id="PF01648"/>
    </source>
</evidence>
<dbReference type="InterPro" id="IPR008278">
    <property type="entry name" value="4-PPantetheinyl_Trfase_dom"/>
</dbReference>
<reference evidence="5 6" key="1">
    <citation type="submission" date="2023-09" db="EMBL/GenBank/DDBJ databases">
        <authorList>
            <person name="Rey-Velasco X."/>
        </authorList>
    </citation>
    <scope>NUCLEOTIDE SEQUENCE [LARGE SCALE GENOMIC DNA]</scope>
    <source>
        <strain evidence="5 6">W345</strain>
    </source>
</reference>
<evidence type="ECO:0000313" key="6">
    <source>
        <dbReference type="Proteomes" id="UP001254608"/>
    </source>
</evidence>
<evidence type="ECO:0000313" key="5">
    <source>
        <dbReference type="EMBL" id="MDT0498774.1"/>
    </source>
</evidence>
<dbReference type="Pfam" id="PF01648">
    <property type="entry name" value="ACPS"/>
    <property type="match status" value="1"/>
</dbReference>
<evidence type="ECO:0000256" key="2">
    <source>
        <dbReference type="ARBA" id="ARBA00022679"/>
    </source>
</evidence>
<comment type="caution">
    <text evidence="5">The sequence shown here is derived from an EMBL/GenBank/DDBJ whole genome shotgun (WGS) entry which is preliminary data.</text>
</comment>
<protein>
    <submittedName>
        <fullName evidence="5">4'-phosphopantetheinyl transferase superfamily protein</fullName>
    </submittedName>
</protein>
<evidence type="ECO:0000256" key="1">
    <source>
        <dbReference type="ARBA" id="ARBA00010990"/>
    </source>
</evidence>
<proteinExistence type="inferred from homology"/>
<name>A0ABU2WNF7_9GAMM</name>
<dbReference type="EMBL" id="JAVRIC010000026">
    <property type="protein sequence ID" value="MDT0498774.1"/>
    <property type="molecule type" value="Genomic_DNA"/>
</dbReference>
<dbReference type="Gene3D" id="3.90.470.20">
    <property type="entry name" value="4'-phosphopantetheinyl transferase domain"/>
    <property type="match status" value="2"/>
</dbReference>
<dbReference type="PANTHER" id="PTHR12215:SF10">
    <property type="entry name" value="L-AMINOADIPATE-SEMIALDEHYDE DEHYDROGENASE-PHOSPHOPANTETHEINYL TRANSFERASE"/>
    <property type="match status" value="1"/>
</dbReference>
<sequence length="217" mass="23685">MPISLMIAEVFLPEKLQLEWLDALPEARRSQLLGWPDRRARQRSLIASRLLLEGLRRLGHPPDVLASLHYPARAKPRLPGLGLDFSISHCEGLVLCGLSASGPLGVDVEAPGSCTASVFRRYLSEAERAWAGDDPNRFARLWTRKEAIVKADGTGLAGLHRVVLDIDGRSAQLDGQTWHTAALEVGSQHIAHLARQTPEPPIPPESLSLSQLRAASP</sequence>
<dbReference type="RefSeq" id="WP_311366186.1">
    <property type="nucleotide sequence ID" value="NZ_JAVRIC010000026.1"/>
</dbReference>
<feature type="domain" description="4'-phosphopantetheinyl transferase" evidence="4">
    <location>
        <begin position="103"/>
        <end position="161"/>
    </location>
</feature>
<keyword evidence="2 5" id="KW-0808">Transferase</keyword>
<evidence type="ECO:0000256" key="3">
    <source>
        <dbReference type="SAM" id="MobiDB-lite"/>
    </source>
</evidence>
<dbReference type="GO" id="GO:0016740">
    <property type="term" value="F:transferase activity"/>
    <property type="evidence" value="ECO:0007669"/>
    <property type="project" value="UniProtKB-KW"/>
</dbReference>
<dbReference type="InterPro" id="IPR037143">
    <property type="entry name" value="4-PPantetheinyl_Trfase_dom_sf"/>
</dbReference>
<dbReference type="Proteomes" id="UP001254608">
    <property type="component" value="Unassembled WGS sequence"/>
</dbReference>
<gene>
    <name evidence="5" type="ORF">RM530_15600</name>
</gene>
<comment type="similarity">
    <text evidence="1">Belongs to the P-Pant transferase superfamily. Gsp/Sfp/HetI/AcpT family.</text>
</comment>
<dbReference type="PANTHER" id="PTHR12215">
    <property type="entry name" value="PHOSPHOPANTETHEINE TRANSFERASE"/>
    <property type="match status" value="1"/>
</dbReference>
<keyword evidence="6" id="KW-1185">Reference proteome</keyword>